<protein>
    <submittedName>
        <fullName evidence="6">TetR family transcriptional regulator</fullName>
    </submittedName>
</protein>
<dbReference type="Pfam" id="PF16925">
    <property type="entry name" value="TetR_C_13"/>
    <property type="match status" value="1"/>
</dbReference>
<evidence type="ECO:0000256" key="3">
    <source>
        <dbReference type="ARBA" id="ARBA00023163"/>
    </source>
</evidence>
<feature type="DNA-binding region" description="H-T-H motif" evidence="4">
    <location>
        <begin position="25"/>
        <end position="44"/>
    </location>
</feature>
<proteinExistence type="predicted"/>
<keyword evidence="3" id="KW-0804">Transcription</keyword>
<keyword evidence="1" id="KW-0805">Transcription regulation</keyword>
<dbReference type="InterPro" id="IPR001647">
    <property type="entry name" value="HTH_TetR"/>
</dbReference>
<evidence type="ECO:0000256" key="1">
    <source>
        <dbReference type="ARBA" id="ARBA00023015"/>
    </source>
</evidence>
<keyword evidence="2 4" id="KW-0238">DNA-binding</keyword>
<dbReference type="AlphaFoldDB" id="A0A0R0DDT5"/>
<evidence type="ECO:0000313" key="6">
    <source>
        <dbReference type="EMBL" id="KRG76442.1"/>
    </source>
</evidence>
<dbReference type="Pfam" id="PF00440">
    <property type="entry name" value="TetR_N"/>
    <property type="match status" value="1"/>
</dbReference>
<evidence type="ECO:0000259" key="5">
    <source>
        <dbReference type="PROSITE" id="PS50977"/>
    </source>
</evidence>
<name>A0A0R0DDT5_9GAMM</name>
<dbReference type="InterPro" id="IPR036271">
    <property type="entry name" value="Tet_transcr_reg_TetR-rel_C_sf"/>
</dbReference>
<dbReference type="SUPFAM" id="SSF46689">
    <property type="entry name" value="Homeodomain-like"/>
    <property type="match status" value="1"/>
</dbReference>
<evidence type="ECO:0000313" key="7">
    <source>
        <dbReference type="Proteomes" id="UP000051386"/>
    </source>
</evidence>
<dbReference type="PROSITE" id="PS50977">
    <property type="entry name" value="HTH_TETR_2"/>
    <property type="match status" value="1"/>
</dbReference>
<keyword evidence="7" id="KW-1185">Reference proteome</keyword>
<dbReference type="PRINTS" id="PR00455">
    <property type="entry name" value="HTHTETR"/>
</dbReference>
<feature type="domain" description="HTH tetR-type" evidence="5">
    <location>
        <begin position="2"/>
        <end position="62"/>
    </location>
</feature>
<comment type="caution">
    <text evidence="6">The sequence shown here is derived from an EMBL/GenBank/DDBJ whole genome shotgun (WGS) entry which is preliminary data.</text>
</comment>
<dbReference type="EMBL" id="LDJK01000008">
    <property type="protein sequence ID" value="KRG76442.1"/>
    <property type="molecule type" value="Genomic_DNA"/>
</dbReference>
<dbReference type="Proteomes" id="UP000051386">
    <property type="component" value="Unassembled WGS sequence"/>
</dbReference>
<evidence type="ECO:0000256" key="2">
    <source>
        <dbReference type="ARBA" id="ARBA00023125"/>
    </source>
</evidence>
<reference evidence="6 7" key="1">
    <citation type="submission" date="2015-05" db="EMBL/GenBank/DDBJ databases">
        <title>Genome sequencing and analysis of members of genus Stenotrophomonas.</title>
        <authorList>
            <person name="Patil P.P."/>
            <person name="Midha S."/>
            <person name="Patil P.B."/>
        </authorList>
    </citation>
    <scope>NUCLEOTIDE SEQUENCE [LARGE SCALE GENOMIC DNA]</scope>
    <source>
        <strain evidence="6 7">DSM 21508</strain>
    </source>
</reference>
<dbReference type="InterPro" id="IPR011075">
    <property type="entry name" value="TetR_C"/>
</dbReference>
<sequence>MRDTATRLIEEAARLIVDAGYNGFSYADLAEAIGIRKASIHHHFPSKVDLVVAVVEQRRAAIRAQVDALEHGTPDAMLQLRAYVDYWKRCIEDQSSPFCLAGVLAVELPSLPAEVAVAVQGHFNDLAQWLERVMVLGKKQGTIELEMNPRISSQFFQTTVYGAMVMARAYNDPNKFNAIIDAFMQRMRPKRR</sequence>
<organism evidence="6 7">
    <name type="scientific">Stenotrophomonas chelatiphaga</name>
    <dbReference type="NCBI Taxonomy" id="517011"/>
    <lineage>
        <taxon>Bacteria</taxon>
        <taxon>Pseudomonadati</taxon>
        <taxon>Pseudomonadota</taxon>
        <taxon>Gammaproteobacteria</taxon>
        <taxon>Lysobacterales</taxon>
        <taxon>Lysobacteraceae</taxon>
        <taxon>Stenotrophomonas</taxon>
    </lineage>
</organism>
<dbReference type="InterPro" id="IPR009057">
    <property type="entry name" value="Homeodomain-like_sf"/>
</dbReference>
<gene>
    <name evidence="6" type="ORF">ABB28_03095</name>
</gene>
<dbReference type="PANTHER" id="PTHR47506:SF6">
    <property type="entry name" value="HTH-TYPE TRANSCRIPTIONAL REPRESSOR NEMR"/>
    <property type="match status" value="1"/>
</dbReference>
<dbReference type="SUPFAM" id="SSF48498">
    <property type="entry name" value="Tetracyclin repressor-like, C-terminal domain"/>
    <property type="match status" value="1"/>
</dbReference>
<dbReference type="PANTHER" id="PTHR47506">
    <property type="entry name" value="TRANSCRIPTIONAL REGULATORY PROTEIN"/>
    <property type="match status" value="1"/>
</dbReference>
<dbReference type="GO" id="GO:0003677">
    <property type="term" value="F:DNA binding"/>
    <property type="evidence" value="ECO:0007669"/>
    <property type="project" value="UniProtKB-UniRule"/>
</dbReference>
<dbReference type="Gene3D" id="1.10.357.10">
    <property type="entry name" value="Tetracycline Repressor, domain 2"/>
    <property type="match status" value="1"/>
</dbReference>
<dbReference type="PATRIC" id="fig|517011.3.peg.3142"/>
<evidence type="ECO:0000256" key="4">
    <source>
        <dbReference type="PROSITE-ProRule" id="PRU00335"/>
    </source>
</evidence>
<accession>A0A0R0DDT5</accession>